<proteinExistence type="predicted"/>
<accession>A0ACB8V7D3</accession>
<dbReference type="EMBL" id="CM041554">
    <property type="protein sequence ID" value="KAI3351133.1"/>
    <property type="molecule type" value="Genomic_DNA"/>
</dbReference>
<organism evidence="1 2">
    <name type="scientific">Scortum barcoo</name>
    <name type="common">barcoo grunter</name>
    <dbReference type="NCBI Taxonomy" id="214431"/>
    <lineage>
        <taxon>Eukaryota</taxon>
        <taxon>Metazoa</taxon>
        <taxon>Chordata</taxon>
        <taxon>Craniata</taxon>
        <taxon>Vertebrata</taxon>
        <taxon>Euteleostomi</taxon>
        <taxon>Actinopterygii</taxon>
        <taxon>Neopterygii</taxon>
        <taxon>Teleostei</taxon>
        <taxon>Neoteleostei</taxon>
        <taxon>Acanthomorphata</taxon>
        <taxon>Eupercaria</taxon>
        <taxon>Centrarchiformes</taxon>
        <taxon>Terapontoidei</taxon>
        <taxon>Terapontidae</taxon>
        <taxon>Scortum</taxon>
    </lineage>
</organism>
<keyword evidence="2" id="KW-1185">Reference proteome</keyword>
<evidence type="ECO:0000313" key="1">
    <source>
        <dbReference type="EMBL" id="KAI3351133.1"/>
    </source>
</evidence>
<dbReference type="Proteomes" id="UP000831701">
    <property type="component" value="Chromosome 24"/>
</dbReference>
<sequence length="168" mass="18640">MKCFERVVLAHTQKTTPATLDPLQYAYCTNRPTEDAVSAALHTALSHLENKHSYVRMLFIDYSSEFNTVIPHKLTTKLFHLSFNSTLCNWLLDFLTGRPQSVRIGSLVSGRITVNTGTLQGCVHSPVLYSLFTHNCVPSHKDNTILKFADDTTVIGLISGGDETGVQE</sequence>
<evidence type="ECO:0000313" key="2">
    <source>
        <dbReference type="Proteomes" id="UP000831701"/>
    </source>
</evidence>
<comment type="caution">
    <text evidence="1">The sequence shown here is derived from an EMBL/GenBank/DDBJ whole genome shotgun (WGS) entry which is preliminary data.</text>
</comment>
<protein>
    <submittedName>
        <fullName evidence="1">Uncharacterized protein</fullName>
    </submittedName>
</protein>
<name>A0ACB8V7D3_9TELE</name>
<reference evidence="1" key="1">
    <citation type="submission" date="2022-04" db="EMBL/GenBank/DDBJ databases">
        <title>Jade perch genome.</title>
        <authorList>
            <person name="Chao B."/>
        </authorList>
    </citation>
    <scope>NUCLEOTIDE SEQUENCE</scope>
    <source>
        <strain evidence="1">CB-2022</strain>
    </source>
</reference>
<gene>
    <name evidence="1" type="ORF">L3Q82_005692</name>
</gene>